<evidence type="ECO:0000256" key="1">
    <source>
        <dbReference type="SAM" id="Phobius"/>
    </source>
</evidence>
<reference evidence="4" key="1">
    <citation type="submission" date="2016-10" db="EMBL/GenBank/DDBJ databases">
        <authorList>
            <person name="Varghese N."/>
            <person name="Submissions S."/>
        </authorList>
    </citation>
    <scope>NUCLEOTIDE SEQUENCE [LARGE SCALE GENOMIC DNA]</scope>
    <source>
        <strain evidence="4">CGMCC 4.5579</strain>
    </source>
</reference>
<dbReference type="InterPro" id="IPR046675">
    <property type="entry name" value="DUF6545"/>
</dbReference>
<keyword evidence="1" id="KW-0812">Transmembrane</keyword>
<dbReference type="AlphaFoldDB" id="A0A1I5ZCL1"/>
<evidence type="ECO:0000313" key="3">
    <source>
        <dbReference type="EMBL" id="SFQ54108.1"/>
    </source>
</evidence>
<dbReference type="EMBL" id="FOWW01000009">
    <property type="protein sequence ID" value="SFQ54108.1"/>
    <property type="molecule type" value="Genomic_DNA"/>
</dbReference>
<feature type="domain" description="DUF6545" evidence="2">
    <location>
        <begin position="226"/>
        <end position="365"/>
    </location>
</feature>
<dbReference type="Proteomes" id="UP000198727">
    <property type="component" value="Unassembled WGS sequence"/>
</dbReference>
<feature type="transmembrane region" description="Helical" evidence="1">
    <location>
        <begin position="167"/>
        <end position="192"/>
    </location>
</feature>
<dbReference type="RefSeq" id="WP_092533975.1">
    <property type="nucleotide sequence ID" value="NZ_FOWW01000009.1"/>
</dbReference>
<dbReference type="InterPro" id="IPR050039">
    <property type="entry name" value="MAB_1171c-like"/>
</dbReference>
<dbReference type="NCBIfam" id="NF042915">
    <property type="entry name" value="MAB_1171c_fam"/>
    <property type="match status" value="1"/>
</dbReference>
<evidence type="ECO:0000259" key="2">
    <source>
        <dbReference type="Pfam" id="PF20182"/>
    </source>
</evidence>
<evidence type="ECO:0000313" key="4">
    <source>
        <dbReference type="Proteomes" id="UP000198727"/>
    </source>
</evidence>
<accession>A0A1I5ZCL1</accession>
<sequence>MFSWVEVAGFTSLWLVAVLRAPQAIGHPQQRALWLAVTLIAFTTTLHQEPVTATLGEVVGDATVVVLVKHLCDVVASTAMLHFVLTAMGRRRHAPYLLSAGVGTMAVLAWINLAHAGEGSLATPELDLPLFYWAIFFGFHLVSNSCVVAVCLRYWRRADQGPLRWGLLTFGIGTLFACVLWVLFIAYVVTWVPAVLALTPLVTGIEELLQATGAALPAAPGIRRALTSRRDLWVLWPLWRHVTRTNPQVALVEPRFRLLHVLAPTRLVGLHLYRAVIEIRDAILILSDHVTPELVDRARAHVAGHHPPPPDVNAAVTACLLSGAPPPATAHGEPPRPGTALAAEMGGEDLRGEIDFLREVVAARRSAVVRTFTPRETGAVGTIGAAS</sequence>
<keyword evidence="1" id="KW-0472">Membrane</keyword>
<proteinExistence type="predicted"/>
<feature type="transmembrane region" description="Helical" evidence="1">
    <location>
        <begin position="131"/>
        <end position="155"/>
    </location>
</feature>
<dbReference type="OrthoDB" id="3685619at2"/>
<organism evidence="3 4">
    <name type="scientific">Amycolatopsis arida</name>
    <dbReference type="NCBI Taxonomy" id="587909"/>
    <lineage>
        <taxon>Bacteria</taxon>
        <taxon>Bacillati</taxon>
        <taxon>Actinomycetota</taxon>
        <taxon>Actinomycetes</taxon>
        <taxon>Pseudonocardiales</taxon>
        <taxon>Pseudonocardiaceae</taxon>
        <taxon>Amycolatopsis</taxon>
    </lineage>
</organism>
<name>A0A1I5ZCL1_9PSEU</name>
<keyword evidence="1" id="KW-1133">Transmembrane helix</keyword>
<keyword evidence="4" id="KW-1185">Reference proteome</keyword>
<protein>
    <recommendedName>
        <fullName evidence="2">DUF6545 domain-containing protein</fullName>
    </recommendedName>
</protein>
<feature type="transmembrane region" description="Helical" evidence="1">
    <location>
        <begin position="94"/>
        <end position="111"/>
    </location>
</feature>
<gene>
    <name evidence="3" type="ORF">SAMN05421810_10937</name>
</gene>
<dbReference type="Pfam" id="PF20182">
    <property type="entry name" value="DUF6545"/>
    <property type="match status" value="1"/>
</dbReference>
<dbReference type="STRING" id="587909.SAMN05421810_10937"/>